<gene>
    <name evidence="19" type="primary">thiI</name>
    <name evidence="22" type="ORF">AALO17_19530</name>
</gene>
<evidence type="ECO:0000256" key="2">
    <source>
        <dbReference type="ARBA" id="ARBA00004948"/>
    </source>
</evidence>
<evidence type="ECO:0000313" key="22">
    <source>
        <dbReference type="EMBL" id="AMK55087.1"/>
    </source>
</evidence>
<protein>
    <recommendedName>
        <fullName evidence="15 19">Probable tRNA sulfurtransferase</fullName>
        <ecNumber evidence="14 19">2.8.1.4</ecNumber>
    </recommendedName>
    <alternativeName>
        <fullName evidence="16 19">Sulfur carrier protein ThiS sulfurtransferase</fullName>
    </alternativeName>
    <alternativeName>
        <fullName evidence="17 19">Thiamine biosynthesis protein ThiI</fullName>
    </alternativeName>
    <alternativeName>
        <fullName evidence="18 19">tRNA 4-thiouridine synthase</fullName>
    </alternativeName>
</protein>
<dbReference type="GO" id="GO:0009228">
    <property type="term" value="P:thiamine biosynthetic process"/>
    <property type="evidence" value="ECO:0007669"/>
    <property type="project" value="UniProtKB-KW"/>
</dbReference>
<dbReference type="Pfam" id="PF22025">
    <property type="entry name" value="ThiI_fer"/>
    <property type="match status" value="1"/>
</dbReference>
<keyword evidence="4 19" id="KW-0820">tRNA-binding</keyword>
<dbReference type="PANTHER" id="PTHR43209">
    <property type="entry name" value="TRNA SULFURTRANSFERASE"/>
    <property type="match status" value="1"/>
</dbReference>
<feature type="region of interest" description="Disordered" evidence="20">
    <location>
        <begin position="411"/>
        <end position="430"/>
    </location>
</feature>
<dbReference type="Gene3D" id="3.40.50.620">
    <property type="entry name" value="HUPs"/>
    <property type="match status" value="1"/>
</dbReference>
<dbReference type="GO" id="GO:0140741">
    <property type="term" value="F:tRNA-uracil-4 sulfurtransferase activity"/>
    <property type="evidence" value="ECO:0007669"/>
    <property type="project" value="UniProtKB-EC"/>
</dbReference>
<evidence type="ECO:0000256" key="8">
    <source>
        <dbReference type="ARBA" id="ARBA00022884"/>
    </source>
</evidence>
<dbReference type="GO" id="GO:0004810">
    <property type="term" value="F:CCA tRNA nucleotidyltransferase activity"/>
    <property type="evidence" value="ECO:0007669"/>
    <property type="project" value="InterPro"/>
</dbReference>
<feature type="binding site" evidence="19">
    <location>
        <position position="295"/>
    </location>
    <ligand>
        <name>ATP</name>
        <dbReference type="ChEBI" id="CHEBI:30616"/>
    </ligand>
</feature>
<evidence type="ECO:0000256" key="19">
    <source>
        <dbReference type="HAMAP-Rule" id="MF_00021"/>
    </source>
</evidence>
<comment type="function">
    <text evidence="12 19">Catalyzes the ATP-dependent transfer of a sulfur to tRNA to produce 4-thiouridine in position 8 of tRNAs, which functions as a near-UV photosensor. Also catalyzes the transfer of sulfur to the sulfur carrier protein ThiS, forming ThiS-thiocarboxylate. This is a step in the synthesis of thiazole, in the thiamine biosynthesis pathway. The sulfur is donated as persulfide by IscS.</text>
</comment>
<comment type="catalytic activity">
    <reaction evidence="10 19">
        <text>[ThiI sulfur-carrier protein]-S-sulfanyl-L-cysteine + a uridine in tRNA + 2 reduced [2Fe-2S]-[ferredoxin] + ATP + H(+) = [ThiI sulfur-carrier protein]-L-cysteine + a 4-thiouridine in tRNA + 2 oxidized [2Fe-2S]-[ferredoxin] + AMP + diphosphate</text>
        <dbReference type="Rhea" id="RHEA:24176"/>
        <dbReference type="Rhea" id="RHEA-COMP:10000"/>
        <dbReference type="Rhea" id="RHEA-COMP:10001"/>
        <dbReference type="Rhea" id="RHEA-COMP:13337"/>
        <dbReference type="Rhea" id="RHEA-COMP:13338"/>
        <dbReference type="Rhea" id="RHEA-COMP:13339"/>
        <dbReference type="Rhea" id="RHEA-COMP:13340"/>
        <dbReference type="ChEBI" id="CHEBI:15378"/>
        <dbReference type="ChEBI" id="CHEBI:29950"/>
        <dbReference type="ChEBI" id="CHEBI:30616"/>
        <dbReference type="ChEBI" id="CHEBI:33019"/>
        <dbReference type="ChEBI" id="CHEBI:33737"/>
        <dbReference type="ChEBI" id="CHEBI:33738"/>
        <dbReference type="ChEBI" id="CHEBI:61963"/>
        <dbReference type="ChEBI" id="CHEBI:65315"/>
        <dbReference type="ChEBI" id="CHEBI:136798"/>
        <dbReference type="ChEBI" id="CHEBI:456215"/>
        <dbReference type="EC" id="2.8.1.4"/>
    </reaction>
</comment>
<evidence type="ECO:0000256" key="14">
    <source>
        <dbReference type="ARBA" id="ARBA00066827"/>
    </source>
</evidence>
<dbReference type="OrthoDB" id="9773948at2"/>
<feature type="binding site" evidence="19">
    <location>
        <begin position="182"/>
        <end position="183"/>
    </location>
    <ligand>
        <name>ATP</name>
        <dbReference type="ChEBI" id="CHEBI:30616"/>
    </ligand>
</feature>
<dbReference type="GO" id="GO:0052837">
    <property type="term" value="P:thiazole biosynthetic process"/>
    <property type="evidence" value="ECO:0007669"/>
    <property type="project" value="TreeGrafter"/>
</dbReference>
<dbReference type="AlphaFoldDB" id="A0A140DWR0"/>
<dbReference type="FunFam" id="3.40.50.620:FF:000053">
    <property type="entry name" value="Probable tRNA sulfurtransferase"/>
    <property type="match status" value="1"/>
</dbReference>
<evidence type="ECO:0000259" key="21">
    <source>
        <dbReference type="PROSITE" id="PS51165"/>
    </source>
</evidence>
<evidence type="ECO:0000256" key="6">
    <source>
        <dbReference type="ARBA" id="ARBA00022741"/>
    </source>
</evidence>
<evidence type="ECO:0000256" key="1">
    <source>
        <dbReference type="ARBA" id="ARBA00004496"/>
    </source>
</evidence>
<feature type="binding site" evidence="19">
    <location>
        <position position="264"/>
    </location>
    <ligand>
        <name>ATP</name>
        <dbReference type="ChEBI" id="CHEBI:30616"/>
    </ligand>
</feature>
<evidence type="ECO:0000256" key="11">
    <source>
        <dbReference type="ARBA" id="ARBA00052330"/>
    </source>
</evidence>
<evidence type="ECO:0000256" key="20">
    <source>
        <dbReference type="SAM" id="MobiDB-lite"/>
    </source>
</evidence>
<dbReference type="GO" id="GO:0005829">
    <property type="term" value="C:cytosol"/>
    <property type="evidence" value="ECO:0007669"/>
    <property type="project" value="TreeGrafter"/>
</dbReference>
<dbReference type="CDD" id="cd01712">
    <property type="entry name" value="PPase_ThiI"/>
    <property type="match status" value="1"/>
</dbReference>
<dbReference type="SMART" id="SM00981">
    <property type="entry name" value="THUMP"/>
    <property type="match status" value="1"/>
</dbReference>
<keyword evidence="5 19" id="KW-0808">Transferase</keyword>
<dbReference type="InterPro" id="IPR020536">
    <property type="entry name" value="ThiI_AANH"/>
</dbReference>
<dbReference type="Pfam" id="PF02926">
    <property type="entry name" value="THUMP"/>
    <property type="match status" value="1"/>
</dbReference>
<dbReference type="InterPro" id="IPR003720">
    <property type="entry name" value="tRNA_STrfase"/>
</dbReference>
<evidence type="ECO:0000256" key="13">
    <source>
        <dbReference type="ARBA" id="ARBA00061472"/>
    </source>
</evidence>
<dbReference type="InterPro" id="IPR049961">
    <property type="entry name" value="ThiI_N"/>
</dbReference>
<dbReference type="GO" id="GO:0000049">
    <property type="term" value="F:tRNA binding"/>
    <property type="evidence" value="ECO:0007669"/>
    <property type="project" value="UniProtKB-UniRule"/>
</dbReference>
<keyword evidence="23" id="KW-1185">Reference proteome</keyword>
<dbReference type="SUPFAM" id="SSF52402">
    <property type="entry name" value="Adenine nucleotide alpha hydrolases-like"/>
    <property type="match status" value="1"/>
</dbReference>
<evidence type="ECO:0000256" key="9">
    <source>
        <dbReference type="ARBA" id="ARBA00022977"/>
    </source>
</evidence>
<comment type="similarity">
    <text evidence="13 19">Belongs to the ThiI family.</text>
</comment>
<dbReference type="Gene3D" id="3.30.2130.30">
    <property type="match status" value="1"/>
</dbReference>
<dbReference type="NCBIfam" id="TIGR00342">
    <property type="entry name" value="tRNA uracil 4-sulfurtransferase ThiI"/>
    <property type="match status" value="1"/>
</dbReference>
<dbReference type="RefSeq" id="WP_082743336.1">
    <property type="nucleotide sequence ID" value="NZ_CALFTW010000117.1"/>
</dbReference>
<dbReference type="UniPathway" id="UPA00060"/>
<dbReference type="InterPro" id="IPR050102">
    <property type="entry name" value="tRNA_sulfurtransferase_ThiI"/>
</dbReference>
<evidence type="ECO:0000256" key="12">
    <source>
        <dbReference type="ARBA" id="ARBA00058382"/>
    </source>
</evidence>
<keyword evidence="8 19" id="KW-0694">RNA-binding</keyword>
<keyword evidence="6 19" id="KW-0547">Nucleotide-binding</keyword>
<dbReference type="InterPro" id="IPR049962">
    <property type="entry name" value="THUMP_ThiI"/>
</dbReference>
<dbReference type="PANTHER" id="PTHR43209:SF1">
    <property type="entry name" value="TRNA SULFURTRANSFERASE"/>
    <property type="match status" value="1"/>
</dbReference>
<dbReference type="InterPro" id="IPR014729">
    <property type="entry name" value="Rossmann-like_a/b/a_fold"/>
</dbReference>
<comment type="pathway">
    <text evidence="2 19">Cofactor biosynthesis; thiamine diphosphate biosynthesis.</text>
</comment>
<dbReference type="EC" id="2.8.1.4" evidence="14 19"/>
<evidence type="ECO:0000256" key="10">
    <source>
        <dbReference type="ARBA" id="ARBA00050570"/>
    </source>
</evidence>
<name>A0A140DWR0_9FIRM</name>
<dbReference type="SUPFAM" id="SSF143437">
    <property type="entry name" value="THUMP domain-like"/>
    <property type="match status" value="1"/>
</dbReference>
<evidence type="ECO:0000256" key="16">
    <source>
        <dbReference type="ARBA" id="ARBA00075337"/>
    </source>
</evidence>
<keyword evidence="9 19" id="KW-0784">Thiamine biosynthesis</keyword>
<dbReference type="GO" id="GO:0005524">
    <property type="term" value="F:ATP binding"/>
    <property type="evidence" value="ECO:0007669"/>
    <property type="project" value="UniProtKB-UniRule"/>
</dbReference>
<accession>A0A140DWR0</accession>
<dbReference type="Proteomes" id="UP000069771">
    <property type="component" value="Chromosome"/>
</dbReference>
<sequence length="430" mass="47353">MDCRYDHILIRYGELSLKGKNRGNFIKTLYEDVRNALSAFPALAYRKEHDRMYIYLNGEDPDAVCDVVSRVFGISSLSLAIKVKPDMEEIKAAVLASIDAAHPGTFKLAARRSDKLFPVISDQINRICAGEILRNTDWKVDVKNPDVKIIVEVHKDAAYIMTKRIPGAGGLPVGASGRAMVLLSGGIDSPVASWLVMKRGIRIEAVHFAAPPYTSQAARDKVLTLAGLVAPYQGEVLLHVVPFTQLQLAIYQHCDESYAITIMRRMMLRIAAGLAEKRHCQAIATGESVGQVASQTLESMVCINAVTTTPVLRPCACMDKVEIIRIAEQIGTYETSILPFEDCCTIFTPKAPVTKPRLDKCERFESRWDWQSQVQACIDHAEKLRIRPGYVPEAPAAPAAGCVLEEALTTASQEPAIPQGNSALRDEDLF</sequence>
<feature type="binding site" evidence="19">
    <location>
        <position position="286"/>
    </location>
    <ligand>
        <name>ATP</name>
        <dbReference type="ChEBI" id="CHEBI:30616"/>
    </ligand>
</feature>
<dbReference type="EMBL" id="CP011391">
    <property type="protein sequence ID" value="AMK55087.1"/>
    <property type="molecule type" value="Genomic_DNA"/>
</dbReference>
<comment type="subcellular location">
    <subcellularLocation>
        <location evidence="1 19">Cytoplasm</location>
    </subcellularLocation>
</comment>
<comment type="catalytic activity">
    <reaction evidence="11 19">
        <text>[ThiS sulfur-carrier protein]-C-terminal Gly-Gly-AMP + S-sulfanyl-L-cysteinyl-[cysteine desulfurase] + AH2 = [ThiS sulfur-carrier protein]-C-terminal-Gly-aminoethanethioate + L-cysteinyl-[cysteine desulfurase] + A + AMP + 2 H(+)</text>
        <dbReference type="Rhea" id="RHEA:43340"/>
        <dbReference type="Rhea" id="RHEA-COMP:12157"/>
        <dbReference type="Rhea" id="RHEA-COMP:12158"/>
        <dbReference type="Rhea" id="RHEA-COMP:12910"/>
        <dbReference type="Rhea" id="RHEA-COMP:19908"/>
        <dbReference type="ChEBI" id="CHEBI:13193"/>
        <dbReference type="ChEBI" id="CHEBI:15378"/>
        <dbReference type="ChEBI" id="CHEBI:17499"/>
        <dbReference type="ChEBI" id="CHEBI:29950"/>
        <dbReference type="ChEBI" id="CHEBI:61963"/>
        <dbReference type="ChEBI" id="CHEBI:90618"/>
        <dbReference type="ChEBI" id="CHEBI:232372"/>
        <dbReference type="ChEBI" id="CHEBI:456215"/>
    </reaction>
</comment>
<evidence type="ECO:0000256" key="17">
    <source>
        <dbReference type="ARBA" id="ARBA00077849"/>
    </source>
</evidence>
<dbReference type="GeneID" id="78478563"/>
<keyword evidence="7 19" id="KW-0067">ATP-binding</keyword>
<dbReference type="Pfam" id="PF02568">
    <property type="entry name" value="ThiI"/>
    <property type="match status" value="1"/>
</dbReference>
<dbReference type="InterPro" id="IPR004114">
    <property type="entry name" value="THUMP_dom"/>
</dbReference>
<proteinExistence type="inferred from homology"/>
<evidence type="ECO:0000256" key="18">
    <source>
        <dbReference type="ARBA" id="ARBA00080570"/>
    </source>
</evidence>
<dbReference type="GO" id="GO:0009229">
    <property type="term" value="P:thiamine diphosphate biosynthetic process"/>
    <property type="evidence" value="ECO:0007669"/>
    <property type="project" value="UniProtKB-UniRule"/>
</dbReference>
<feature type="domain" description="THUMP" evidence="21">
    <location>
        <begin position="62"/>
        <end position="164"/>
    </location>
</feature>
<dbReference type="KEGG" id="fro:AALO17_19530"/>
<evidence type="ECO:0000256" key="7">
    <source>
        <dbReference type="ARBA" id="ARBA00022840"/>
    </source>
</evidence>
<dbReference type="CDD" id="cd11716">
    <property type="entry name" value="THUMP_ThiI"/>
    <property type="match status" value="1"/>
</dbReference>
<evidence type="ECO:0000256" key="5">
    <source>
        <dbReference type="ARBA" id="ARBA00022679"/>
    </source>
</evidence>
<evidence type="ECO:0000256" key="4">
    <source>
        <dbReference type="ARBA" id="ARBA00022555"/>
    </source>
</evidence>
<dbReference type="STRING" id="1702221.AALO17_19530"/>
<organism evidence="22 23">
    <name type="scientific">Faecalibaculum rodentium</name>
    <dbReference type="NCBI Taxonomy" id="1702221"/>
    <lineage>
        <taxon>Bacteria</taxon>
        <taxon>Bacillati</taxon>
        <taxon>Bacillota</taxon>
        <taxon>Erysipelotrichia</taxon>
        <taxon>Erysipelotrichales</taxon>
        <taxon>Erysipelotrichaceae</taxon>
        <taxon>Faecalibaculum</taxon>
    </lineage>
</organism>
<dbReference type="PATRIC" id="fig|1702221.3.peg.1903"/>
<feature type="binding site" evidence="19">
    <location>
        <begin position="207"/>
        <end position="208"/>
    </location>
    <ligand>
        <name>ATP</name>
        <dbReference type="ChEBI" id="CHEBI:30616"/>
    </ligand>
</feature>
<keyword evidence="3 19" id="KW-0963">Cytoplasm</keyword>
<evidence type="ECO:0000256" key="15">
    <source>
        <dbReference type="ARBA" id="ARBA00071867"/>
    </source>
</evidence>
<evidence type="ECO:0000256" key="3">
    <source>
        <dbReference type="ARBA" id="ARBA00022490"/>
    </source>
</evidence>
<dbReference type="HAMAP" id="MF_00021">
    <property type="entry name" value="ThiI"/>
    <property type="match status" value="1"/>
</dbReference>
<evidence type="ECO:0000313" key="23">
    <source>
        <dbReference type="Proteomes" id="UP000069771"/>
    </source>
</evidence>
<dbReference type="PROSITE" id="PS51165">
    <property type="entry name" value="THUMP"/>
    <property type="match status" value="1"/>
</dbReference>
<dbReference type="InterPro" id="IPR054173">
    <property type="entry name" value="ThiI_fer"/>
</dbReference>
<dbReference type="GO" id="GO:0002937">
    <property type="term" value="P:tRNA 4-thiouridine biosynthesis"/>
    <property type="evidence" value="ECO:0007669"/>
    <property type="project" value="TreeGrafter"/>
</dbReference>
<reference evidence="22 23" key="1">
    <citation type="journal article" date="2016" name="Gut Pathog.">
        <title>Whole genome sequencing of "Faecalibaculum rodentium" ALO17, isolated from C57BL/6J laboratory mouse feces.</title>
        <authorList>
            <person name="Lim S."/>
            <person name="Chang D.H."/>
            <person name="Ahn S."/>
            <person name="Kim B.C."/>
        </authorList>
    </citation>
    <scope>NUCLEOTIDE SEQUENCE [LARGE SCALE GENOMIC DNA]</scope>
    <source>
        <strain evidence="22 23">Alo17</strain>
    </source>
</reference>